<keyword evidence="3" id="KW-1185">Reference proteome</keyword>
<dbReference type="InterPro" id="IPR001509">
    <property type="entry name" value="Epimerase_deHydtase"/>
</dbReference>
<evidence type="ECO:0000259" key="1">
    <source>
        <dbReference type="Pfam" id="PF01370"/>
    </source>
</evidence>
<dbReference type="EMBL" id="VORT01000004">
    <property type="protein sequence ID" value="TXD73480.1"/>
    <property type="molecule type" value="Genomic_DNA"/>
</dbReference>
<evidence type="ECO:0000313" key="2">
    <source>
        <dbReference type="EMBL" id="TXD73480.1"/>
    </source>
</evidence>
<dbReference type="AlphaFoldDB" id="A0A5C6Z1S8"/>
<reference evidence="2 3" key="1">
    <citation type="submission" date="2019-08" db="EMBL/GenBank/DDBJ databases">
        <title>Genome of Aequorivita antarctica SW49 (type strain).</title>
        <authorList>
            <person name="Bowman J.P."/>
        </authorList>
    </citation>
    <scope>NUCLEOTIDE SEQUENCE [LARGE SCALE GENOMIC DNA]</scope>
    <source>
        <strain evidence="2 3">SW49</strain>
    </source>
</reference>
<sequence length="364" mass="41196">METSNKNIQNQNSQTDIGAQKPNKEVIIITGSSGMIGSALIHKLSEKYHVVGFDQDGYPFPPVEAECVCVDLTSDARMDFAFKRIRYAYGNKIASVVHLAAYYDFLGEPSDLYDKVTVKGTERMLKYLQDFEVEQFIFSSSMLVYKPSSPGVLITEESPLEPKWDYPKSKVTTEKVMHEKRGKIPVVMMRIAGVYSEVGSSIPITNQVQRIYEKQLSARLYPANTAHGSTYVHRDDLINAIALTIDKRKDLQAEVVINIGDDETLTYQELQDIISTEIHGKKMPIIAIPKWFAKAGAFMQNLFGKAFIKPWMIDLADDHFEMDSSKAKKLLGWQPKHGLRDTLPKMIDNLKANPEKFYKDNKLG</sequence>
<protein>
    <submittedName>
        <fullName evidence="2">NAD(P)-dependent oxidoreductase</fullName>
    </submittedName>
</protein>
<dbReference type="Proteomes" id="UP000321497">
    <property type="component" value="Unassembled WGS sequence"/>
</dbReference>
<dbReference type="InterPro" id="IPR050177">
    <property type="entry name" value="Lipid_A_modif_metabolic_enz"/>
</dbReference>
<dbReference type="OrthoDB" id="9814124at2"/>
<feature type="domain" description="NAD-dependent epimerase/dehydratase" evidence="1">
    <location>
        <begin position="27"/>
        <end position="260"/>
    </location>
</feature>
<dbReference type="PANTHER" id="PTHR43245">
    <property type="entry name" value="BIFUNCTIONAL POLYMYXIN RESISTANCE PROTEIN ARNA"/>
    <property type="match status" value="1"/>
</dbReference>
<name>A0A5C6Z1S8_9FLAO</name>
<dbReference type="RefSeq" id="WP_111845318.1">
    <property type="nucleotide sequence ID" value="NZ_UEGI01000016.1"/>
</dbReference>
<dbReference type="Gene3D" id="3.40.50.720">
    <property type="entry name" value="NAD(P)-binding Rossmann-like Domain"/>
    <property type="match status" value="1"/>
</dbReference>
<dbReference type="Pfam" id="PF01370">
    <property type="entry name" value="Epimerase"/>
    <property type="match status" value="1"/>
</dbReference>
<dbReference type="SUPFAM" id="SSF51735">
    <property type="entry name" value="NAD(P)-binding Rossmann-fold domains"/>
    <property type="match status" value="1"/>
</dbReference>
<organism evidence="2 3">
    <name type="scientific">Aequorivita antarctica</name>
    <dbReference type="NCBI Taxonomy" id="153266"/>
    <lineage>
        <taxon>Bacteria</taxon>
        <taxon>Pseudomonadati</taxon>
        <taxon>Bacteroidota</taxon>
        <taxon>Flavobacteriia</taxon>
        <taxon>Flavobacteriales</taxon>
        <taxon>Flavobacteriaceae</taxon>
        <taxon>Aequorivita</taxon>
    </lineage>
</organism>
<evidence type="ECO:0000313" key="3">
    <source>
        <dbReference type="Proteomes" id="UP000321497"/>
    </source>
</evidence>
<proteinExistence type="predicted"/>
<gene>
    <name evidence="2" type="ORF">ESU54_06870</name>
</gene>
<comment type="caution">
    <text evidence="2">The sequence shown here is derived from an EMBL/GenBank/DDBJ whole genome shotgun (WGS) entry which is preliminary data.</text>
</comment>
<dbReference type="InterPro" id="IPR036291">
    <property type="entry name" value="NAD(P)-bd_dom_sf"/>
</dbReference>
<accession>A0A5C6Z1S8</accession>